<name>A0A5J5U7V5_GOSBA</name>
<feature type="region of interest" description="Disordered" evidence="2">
    <location>
        <begin position="1"/>
        <end position="95"/>
    </location>
</feature>
<dbReference type="AlphaFoldDB" id="A0A5J5U7V5"/>
<evidence type="ECO:0000313" key="3">
    <source>
        <dbReference type="EMBL" id="KAB2062638.1"/>
    </source>
</evidence>
<evidence type="ECO:0000256" key="1">
    <source>
        <dbReference type="SAM" id="Coils"/>
    </source>
</evidence>
<feature type="compositionally biased region" description="Low complexity" evidence="2">
    <location>
        <begin position="1"/>
        <end position="15"/>
    </location>
</feature>
<dbReference type="PANTHER" id="PTHR35120">
    <property type="entry name" value="HISTONE ACETYLTRANSFERASE KAT6B-LIKE"/>
    <property type="match status" value="1"/>
</dbReference>
<dbReference type="Proteomes" id="UP000327439">
    <property type="component" value="Chromosome A10"/>
</dbReference>
<feature type="compositionally biased region" description="Acidic residues" evidence="2">
    <location>
        <begin position="409"/>
        <end position="438"/>
    </location>
</feature>
<proteinExistence type="predicted"/>
<keyword evidence="1" id="KW-0175">Coiled coil</keyword>
<feature type="compositionally biased region" description="Basic and acidic residues" evidence="2">
    <location>
        <begin position="339"/>
        <end position="349"/>
    </location>
</feature>
<feature type="region of interest" description="Disordered" evidence="2">
    <location>
        <begin position="400"/>
        <end position="447"/>
    </location>
</feature>
<organism evidence="3 4">
    <name type="scientific">Gossypium barbadense</name>
    <name type="common">Sea Island cotton</name>
    <name type="synonym">Hibiscus barbadensis</name>
    <dbReference type="NCBI Taxonomy" id="3634"/>
    <lineage>
        <taxon>Eukaryota</taxon>
        <taxon>Viridiplantae</taxon>
        <taxon>Streptophyta</taxon>
        <taxon>Embryophyta</taxon>
        <taxon>Tracheophyta</taxon>
        <taxon>Spermatophyta</taxon>
        <taxon>Magnoliopsida</taxon>
        <taxon>eudicotyledons</taxon>
        <taxon>Gunneridae</taxon>
        <taxon>Pentapetalae</taxon>
        <taxon>rosids</taxon>
        <taxon>malvids</taxon>
        <taxon>Malvales</taxon>
        <taxon>Malvaceae</taxon>
        <taxon>Malvoideae</taxon>
        <taxon>Gossypium</taxon>
    </lineage>
</organism>
<dbReference type="PANTHER" id="PTHR35120:SF2">
    <property type="entry name" value="AMINOTRANSFERASE-LIKE PLANT MOBILE DOMAIN-CONTAINING PROTEIN"/>
    <property type="match status" value="1"/>
</dbReference>
<dbReference type="EMBL" id="CM018211">
    <property type="protein sequence ID" value="KAB2062638.1"/>
    <property type="molecule type" value="Genomic_DNA"/>
</dbReference>
<feature type="region of interest" description="Disordered" evidence="2">
    <location>
        <begin position="334"/>
        <end position="370"/>
    </location>
</feature>
<feature type="coiled-coil region" evidence="1">
    <location>
        <begin position="695"/>
        <end position="722"/>
    </location>
</feature>
<protein>
    <submittedName>
        <fullName evidence="3">Uncharacterized protein</fullName>
    </submittedName>
</protein>
<gene>
    <name evidence="3" type="ORF">ES319_A10G165600v1</name>
</gene>
<feature type="compositionally biased region" description="Basic residues" evidence="2">
    <location>
        <begin position="77"/>
        <end position="91"/>
    </location>
</feature>
<reference evidence="4" key="1">
    <citation type="journal article" date="2020" name="Nat. Genet.">
        <title>Genomic diversifications of five Gossypium allopolyploid species and their impact on cotton improvement.</title>
        <authorList>
            <person name="Chen Z.J."/>
            <person name="Sreedasyam A."/>
            <person name="Ando A."/>
            <person name="Song Q."/>
            <person name="De Santiago L.M."/>
            <person name="Hulse-Kemp A.M."/>
            <person name="Ding M."/>
            <person name="Ye W."/>
            <person name="Kirkbride R.C."/>
            <person name="Jenkins J."/>
            <person name="Plott C."/>
            <person name="Lovell J."/>
            <person name="Lin Y.M."/>
            <person name="Vaughn R."/>
            <person name="Liu B."/>
            <person name="Simpson S."/>
            <person name="Scheffler B.E."/>
            <person name="Wen L."/>
            <person name="Saski C.A."/>
            <person name="Grover C.E."/>
            <person name="Hu G."/>
            <person name="Conover J.L."/>
            <person name="Carlson J.W."/>
            <person name="Shu S."/>
            <person name="Boston L.B."/>
            <person name="Williams M."/>
            <person name="Peterson D.G."/>
            <person name="McGee K."/>
            <person name="Jones D.C."/>
            <person name="Wendel J.F."/>
            <person name="Stelly D.M."/>
            <person name="Grimwood J."/>
            <person name="Schmutz J."/>
        </authorList>
    </citation>
    <scope>NUCLEOTIDE SEQUENCE [LARGE SCALE GENOMIC DNA]</scope>
    <source>
        <strain evidence="4">cv. 3-79</strain>
    </source>
</reference>
<keyword evidence="4" id="KW-1185">Reference proteome</keyword>
<accession>A0A5J5U7V5</accession>
<feature type="compositionally biased region" description="Acidic residues" evidence="2">
    <location>
        <begin position="37"/>
        <end position="48"/>
    </location>
</feature>
<sequence>MASPSDCPDQSQPDPIENPNPPQESLPETLPSQDKLDDQEDLLEDEPNADYPDLSVPSSPPNTDLHVTTPTGSRRGGGPKRKKAATKRRAQEKKAQKKLEMLTEVFNPIPFLPNKTLDFSSHENLLKRLGLWDFVHLDFDGNLRADLIAQLIATYNPQSRGSYVNGYRIGVNRADLARALNLSVKKDKDKDSILDIEESKESVGFLEEFVSNWVLLHEDTWMMPAEVLNWTKMIKEGHFEKIDWAGLIWFMVEKELTSAPKLGNCYYASHMQCLIKYQKEELLLEKPEKDAYEAKEEEEEHNVPEDFKTSVDLADESHGGSQLEEHNIELSLGGQDNLMNKDDSEKEAAVGDEDAMDCEESKGDGPQDVQWNLDGDNYMDVGGENFLRPCNLGDVDMVEERKQEKGEEGEMEEGEGGNVEEQEDHEEQEVQDEQEEQHEEGFTIAPKGDNLEAVHSANLLEGMETADVPFTTGLHIRDNSSGEFLVSRVDARTVPAVSSFLSNGNKREIGHENDISHNSLNLSNKRLRTDEQWDKSSDFDTCMEQMQHWMDKARMLYAAKDQACGDSSMHQQVLLHELQRRDTLIEHLQKAKFEEQQKRQMEVYRLERELYLMENLLDGYRKALKETNRTFAEYRARCPLPDEPLYKDVTGSGGLVLSTREIEKLRLKQEEEDRLNRLLIENKIKDFEAGWIRKFDAHKDAVSLLSDKLTNAENEVKLLKELCNLKVSAELLLFICQTICIMRGIYEWRLLF</sequence>
<evidence type="ECO:0000256" key="2">
    <source>
        <dbReference type="SAM" id="MobiDB-lite"/>
    </source>
</evidence>
<dbReference type="OrthoDB" id="1935530at2759"/>
<evidence type="ECO:0000313" key="4">
    <source>
        <dbReference type="Proteomes" id="UP000327439"/>
    </source>
</evidence>